<evidence type="ECO:0000256" key="2">
    <source>
        <dbReference type="ARBA" id="ARBA00023163"/>
    </source>
</evidence>
<dbReference type="Proteomes" id="UP000266188">
    <property type="component" value="Unassembled WGS sequence"/>
</dbReference>
<keyword evidence="1" id="KW-0805">Transcription regulation</keyword>
<gene>
    <name evidence="4" type="ORF">PHISCL_08759</name>
</gene>
<organism evidence="4 5">
    <name type="scientific">Aspergillus sclerotialis</name>
    <dbReference type="NCBI Taxonomy" id="2070753"/>
    <lineage>
        <taxon>Eukaryota</taxon>
        <taxon>Fungi</taxon>
        <taxon>Dikarya</taxon>
        <taxon>Ascomycota</taxon>
        <taxon>Pezizomycotina</taxon>
        <taxon>Eurotiomycetes</taxon>
        <taxon>Eurotiomycetidae</taxon>
        <taxon>Eurotiales</taxon>
        <taxon>Aspergillaceae</taxon>
        <taxon>Aspergillus</taxon>
        <taxon>Aspergillus subgen. Polypaecilum</taxon>
    </lineage>
</organism>
<reference evidence="5" key="1">
    <citation type="submission" date="2017-02" db="EMBL/GenBank/DDBJ databases">
        <authorList>
            <person name="Tafer H."/>
            <person name="Lopandic K."/>
        </authorList>
    </citation>
    <scope>NUCLEOTIDE SEQUENCE [LARGE SCALE GENOMIC DNA]</scope>
    <source>
        <strain evidence="5">CBS 366.77</strain>
    </source>
</reference>
<dbReference type="STRING" id="2070753.A0A3A2Z8F5"/>
<dbReference type="EMBL" id="MVGC01000475">
    <property type="protein sequence ID" value="RJE18910.1"/>
    <property type="molecule type" value="Genomic_DNA"/>
</dbReference>
<dbReference type="PANTHER" id="PTHR47424">
    <property type="entry name" value="REGULATORY PROTEIN GAL4"/>
    <property type="match status" value="1"/>
</dbReference>
<dbReference type="OrthoDB" id="2571985at2759"/>
<evidence type="ECO:0000313" key="5">
    <source>
        <dbReference type="Proteomes" id="UP000266188"/>
    </source>
</evidence>
<protein>
    <submittedName>
        <fullName evidence="4">Cupin domain protein</fullName>
    </submittedName>
</protein>
<dbReference type="GO" id="GO:0000978">
    <property type="term" value="F:RNA polymerase II cis-regulatory region sequence-specific DNA binding"/>
    <property type="evidence" value="ECO:0007669"/>
    <property type="project" value="TreeGrafter"/>
</dbReference>
<evidence type="ECO:0000256" key="3">
    <source>
        <dbReference type="ARBA" id="ARBA00023242"/>
    </source>
</evidence>
<dbReference type="PANTHER" id="PTHR47424:SF15">
    <property type="entry name" value="ZN(II)2CYS6 TRANSCRIPTION FACTOR (EUROFUNG)"/>
    <property type="match status" value="1"/>
</dbReference>
<dbReference type="AlphaFoldDB" id="A0A3A2Z8F5"/>
<dbReference type="GO" id="GO:0005634">
    <property type="term" value="C:nucleus"/>
    <property type="evidence" value="ECO:0007669"/>
    <property type="project" value="TreeGrafter"/>
</dbReference>
<keyword evidence="2" id="KW-0804">Transcription</keyword>
<dbReference type="GO" id="GO:0000981">
    <property type="term" value="F:DNA-binding transcription factor activity, RNA polymerase II-specific"/>
    <property type="evidence" value="ECO:0007669"/>
    <property type="project" value="TreeGrafter"/>
</dbReference>
<keyword evidence="5" id="KW-1185">Reference proteome</keyword>
<evidence type="ECO:0000313" key="4">
    <source>
        <dbReference type="EMBL" id="RJE18910.1"/>
    </source>
</evidence>
<sequence length="300" mass="34631">MSLSVGRPDTLGMDKYHNRALPERNDSEYAIIPWMVDFAQIIRKVSLQIYHSRISYHEKLQRALQIEDEMDRWVTMLPERIKPDVHESRMSAGLREPKWARRQRLVLGIRYHNVRTLLFRPLLRNYIHNLGDGSADLRESTHKCLDSAKKTIEVIYNTYSVHTFFRCWWYNTTYVMFATATLLLPLSKLGTSSLITAQLLPYVEMTVEILEAMDECVVARKSVGIIKHYLSRLRDSDSWPEADVNIENSSHNNTVSAETGPQQTGFDFPEWTYSFAFPDSSFDGIAQFFDDLGGFPPLGA</sequence>
<accession>A0A3A2Z8F5</accession>
<comment type="caution">
    <text evidence="4">The sequence shown here is derived from an EMBL/GenBank/DDBJ whole genome shotgun (WGS) entry which is preliminary data.</text>
</comment>
<dbReference type="CDD" id="cd12148">
    <property type="entry name" value="fungal_TF_MHR"/>
    <property type="match status" value="1"/>
</dbReference>
<dbReference type="GO" id="GO:0000435">
    <property type="term" value="P:positive regulation of transcription from RNA polymerase II promoter by galactose"/>
    <property type="evidence" value="ECO:0007669"/>
    <property type="project" value="TreeGrafter"/>
</dbReference>
<name>A0A3A2Z8F5_9EURO</name>
<dbReference type="InterPro" id="IPR051127">
    <property type="entry name" value="Fungal_SecMet_Regulators"/>
</dbReference>
<keyword evidence="3" id="KW-0539">Nucleus</keyword>
<evidence type="ECO:0000256" key="1">
    <source>
        <dbReference type="ARBA" id="ARBA00023015"/>
    </source>
</evidence>
<proteinExistence type="predicted"/>